<evidence type="ECO:0000313" key="2">
    <source>
        <dbReference type="EMBL" id="QDT56959.1"/>
    </source>
</evidence>
<organism evidence="2 3">
    <name type="scientific">Caulifigura coniformis</name>
    <dbReference type="NCBI Taxonomy" id="2527983"/>
    <lineage>
        <taxon>Bacteria</taxon>
        <taxon>Pseudomonadati</taxon>
        <taxon>Planctomycetota</taxon>
        <taxon>Planctomycetia</taxon>
        <taxon>Planctomycetales</taxon>
        <taxon>Planctomycetaceae</taxon>
        <taxon>Caulifigura</taxon>
    </lineage>
</organism>
<dbReference type="NCBIfam" id="TIGR02595">
    <property type="entry name" value="PEP_CTERM"/>
    <property type="match status" value="1"/>
</dbReference>
<dbReference type="KEGG" id="ccos:Pan44_50220"/>
<proteinExistence type="predicted"/>
<reference evidence="2 3" key="1">
    <citation type="submission" date="2019-02" db="EMBL/GenBank/DDBJ databases">
        <title>Deep-cultivation of Planctomycetes and their phenomic and genomic characterization uncovers novel biology.</title>
        <authorList>
            <person name="Wiegand S."/>
            <person name="Jogler M."/>
            <person name="Boedeker C."/>
            <person name="Pinto D."/>
            <person name="Vollmers J."/>
            <person name="Rivas-Marin E."/>
            <person name="Kohn T."/>
            <person name="Peeters S.H."/>
            <person name="Heuer A."/>
            <person name="Rast P."/>
            <person name="Oberbeckmann S."/>
            <person name="Bunk B."/>
            <person name="Jeske O."/>
            <person name="Meyerdierks A."/>
            <person name="Storesund J.E."/>
            <person name="Kallscheuer N."/>
            <person name="Luecker S."/>
            <person name="Lage O.M."/>
            <person name="Pohl T."/>
            <person name="Merkel B.J."/>
            <person name="Hornburger P."/>
            <person name="Mueller R.-W."/>
            <person name="Bruemmer F."/>
            <person name="Labrenz M."/>
            <person name="Spormann A.M."/>
            <person name="Op den Camp H."/>
            <person name="Overmann J."/>
            <person name="Amann R."/>
            <person name="Jetten M.S.M."/>
            <person name="Mascher T."/>
            <person name="Medema M.H."/>
            <person name="Devos D.P."/>
            <person name="Kaster A.-K."/>
            <person name="Ovreas L."/>
            <person name="Rohde M."/>
            <person name="Galperin M.Y."/>
            <person name="Jogler C."/>
        </authorList>
    </citation>
    <scope>NUCLEOTIDE SEQUENCE [LARGE SCALE GENOMIC DNA]</scope>
    <source>
        <strain evidence="2 3">Pan44</strain>
    </source>
</reference>
<dbReference type="AlphaFoldDB" id="A0A517SLF3"/>
<gene>
    <name evidence="2" type="ORF">Pan44_50220</name>
</gene>
<keyword evidence="3" id="KW-1185">Reference proteome</keyword>
<dbReference type="Pfam" id="PF14717">
    <property type="entry name" value="DUF4465"/>
    <property type="match status" value="1"/>
</dbReference>
<feature type="chain" id="PRO_5022015588" evidence="1">
    <location>
        <begin position="26"/>
        <end position="311"/>
    </location>
</feature>
<dbReference type="OrthoDB" id="8562952at2"/>
<dbReference type="RefSeq" id="WP_145034365.1">
    <property type="nucleotide sequence ID" value="NZ_CP036271.1"/>
</dbReference>
<keyword evidence="1" id="KW-0732">Signal</keyword>
<dbReference type="InterPro" id="IPR027828">
    <property type="entry name" value="DUF4465"/>
</dbReference>
<name>A0A517SLF3_9PLAN</name>
<feature type="signal peptide" evidence="1">
    <location>
        <begin position="1"/>
        <end position="25"/>
    </location>
</feature>
<sequence precursor="true">MSLLSLSLRALVAAFLFAGGSFASAGIITFQDLTLTPGTHWNDPGNTAPVGPASGPYGNDEYIGDFSSGGATFVNRVDTTYGSWRGFAYSNELNASTSGSLPGLQHEFSAYVPPGDPANIFGVAFSTQTFPVNPLAAITTDTLKFLPSMTVPTAMAVTGAYLTNTTYSALSMLNGDTFAKQFGGATGLDPDFLLVRAYGVDVDGNVLAARPEFYLADFRFADSASDYILDSWEWFDLTSLAGASEIYFDFESSDMGTFGANTPLYFAIDDIGFEPAAVPEPSSALMAITAAGVFWRFRRRKSAAARESTSA</sequence>
<dbReference type="InParanoid" id="A0A517SLF3"/>
<dbReference type="Gene3D" id="2.60.120.1350">
    <property type="entry name" value="Protein of unknown function DUF4465"/>
    <property type="match status" value="1"/>
</dbReference>
<dbReference type="InterPro" id="IPR013424">
    <property type="entry name" value="Ice-binding_C"/>
</dbReference>
<evidence type="ECO:0000313" key="3">
    <source>
        <dbReference type="Proteomes" id="UP000315700"/>
    </source>
</evidence>
<protein>
    <submittedName>
        <fullName evidence="2">Uncharacterized protein</fullName>
    </submittedName>
</protein>
<accession>A0A517SLF3</accession>
<dbReference type="EMBL" id="CP036271">
    <property type="protein sequence ID" value="QDT56959.1"/>
    <property type="molecule type" value="Genomic_DNA"/>
</dbReference>
<dbReference type="Proteomes" id="UP000315700">
    <property type="component" value="Chromosome"/>
</dbReference>
<evidence type="ECO:0000256" key="1">
    <source>
        <dbReference type="SAM" id="SignalP"/>
    </source>
</evidence>